<reference evidence="2" key="1">
    <citation type="submission" date="2023-06" db="EMBL/GenBank/DDBJ databases">
        <authorList>
            <consortium name="Lawrence Berkeley National Laboratory"/>
            <person name="Ahrendt S."/>
            <person name="Sahu N."/>
            <person name="Indic B."/>
            <person name="Wong-Bajracharya J."/>
            <person name="Merenyi Z."/>
            <person name="Ke H.-M."/>
            <person name="Monk M."/>
            <person name="Kocsube S."/>
            <person name="Drula E."/>
            <person name="Lipzen A."/>
            <person name="Balint B."/>
            <person name="Henrissat B."/>
            <person name="Andreopoulos B."/>
            <person name="Martin F.M."/>
            <person name="Harder C.B."/>
            <person name="Rigling D."/>
            <person name="Ford K.L."/>
            <person name="Foster G.D."/>
            <person name="Pangilinan J."/>
            <person name="Papanicolaou A."/>
            <person name="Barry K."/>
            <person name="LaButti K."/>
            <person name="Viragh M."/>
            <person name="Koriabine M."/>
            <person name="Yan M."/>
            <person name="Riley R."/>
            <person name="Champramary S."/>
            <person name="Plett K.L."/>
            <person name="Tsai I.J."/>
            <person name="Slot J."/>
            <person name="Sipos G."/>
            <person name="Plett J."/>
            <person name="Nagy L.G."/>
            <person name="Grigoriev I.V."/>
        </authorList>
    </citation>
    <scope>NUCLEOTIDE SEQUENCE</scope>
    <source>
        <strain evidence="2">FPL87.14</strain>
    </source>
</reference>
<keyword evidence="3" id="KW-1185">Reference proteome</keyword>
<dbReference type="Proteomes" id="UP001175226">
    <property type="component" value="Unassembled WGS sequence"/>
</dbReference>
<protein>
    <submittedName>
        <fullName evidence="2">Uncharacterized protein</fullName>
    </submittedName>
</protein>
<evidence type="ECO:0000313" key="2">
    <source>
        <dbReference type="EMBL" id="KAK0429574.1"/>
    </source>
</evidence>
<gene>
    <name evidence="2" type="ORF">EV421DRAFT_1745351</name>
</gene>
<organism evidence="2 3">
    <name type="scientific">Armillaria borealis</name>
    <dbReference type="NCBI Taxonomy" id="47425"/>
    <lineage>
        <taxon>Eukaryota</taxon>
        <taxon>Fungi</taxon>
        <taxon>Dikarya</taxon>
        <taxon>Basidiomycota</taxon>
        <taxon>Agaricomycotina</taxon>
        <taxon>Agaricomycetes</taxon>
        <taxon>Agaricomycetidae</taxon>
        <taxon>Agaricales</taxon>
        <taxon>Marasmiineae</taxon>
        <taxon>Physalacriaceae</taxon>
        <taxon>Armillaria</taxon>
    </lineage>
</organism>
<dbReference type="AlphaFoldDB" id="A0AA39MDD4"/>
<accession>A0AA39MDD4</accession>
<evidence type="ECO:0000313" key="3">
    <source>
        <dbReference type="Proteomes" id="UP001175226"/>
    </source>
</evidence>
<feature type="compositionally biased region" description="Polar residues" evidence="1">
    <location>
        <begin position="207"/>
        <end position="228"/>
    </location>
</feature>
<dbReference type="EMBL" id="JAUEPT010000232">
    <property type="protein sequence ID" value="KAK0429574.1"/>
    <property type="molecule type" value="Genomic_DNA"/>
</dbReference>
<feature type="region of interest" description="Disordered" evidence="1">
    <location>
        <begin position="205"/>
        <end position="232"/>
    </location>
</feature>
<evidence type="ECO:0000256" key="1">
    <source>
        <dbReference type="SAM" id="MobiDB-lite"/>
    </source>
</evidence>
<proteinExistence type="predicted"/>
<sequence>MSSLFYRRHEHFVSERSISLVSVKEDWAHHGWSVKEHRNPARGRVQTRSVTSHDGHAFSLFPTSSTIEEVTLEEEEPAFHPFPDAYHSFLVKDPTKSSWSLAPLNGLKTLRITKVNIRSANKEENEEPFWYYWSGRLKAVSRLWPLGQEPHILPLYGAKRRDKDDVHGVGRRRRSDVQRKVWRDLGSSGYVQVSTCSSRGTYIGVEQRTTGSTKQARSSTASESTQRPNKPEAEWRELLDDDCWHTSSSLLSGVIRLFKTPQPSNAYNKHCVGNNDGLWSRFIGASRAVLSGVLGGVIVQVSSSWMDVAFFCHHHLKPSGARRPRITGYMAVLVLVDFEPISSSDAFYNATALKLASAAITLSTNVAPSPPRLV</sequence>
<comment type="caution">
    <text evidence="2">The sequence shown here is derived from an EMBL/GenBank/DDBJ whole genome shotgun (WGS) entry which is preliminary data.</text>
</comment>
<name>A0AA39MDD4_9AGAR</name>